<comment type="caution">
    <text evidence="1">The sequence shown here is derived from an EMBL/GenBank/DDBJ whole genome shotgun (WGS) entry which is preliminary data.</text>
</comment>
<feature type="non-terminal residue" evidence="1">
    <location>
        <position position="58"/>
    </location>
</feature>
<accession>X1IAK8</accession>
<dbReference type="SUPFAM" id="SSF56176">
    <property type="entry name" value="FAD-binding/transporter-associated domain-like"/>
    <property type="match status" value="1"/>
</dbReference>
<dbReference type="Gene3D" id="3.30.43.10">
    <property type="entry name" value="Uridine Diphospho-n-acetylenolpyruvylglucosamine Reductase, domain 2"/>
    <property type="match status" value="1"/>
</dbReference>
<dbReference type="InterPro" id="IPR036318">
    <property type="entry name" value="FAD-bd_PCMH-like_sf"/>
</dbReference>
<sequence length="58" mass="6370">MTKRGLIRELVSIAGRDAVVHRPEELLTYECDGYTLARATPDVVVHVGNAGHVQDIVK</sequence>
<dbReference type="GO" id="GO:0050660">
    <property type="term" value="F:flavin adenine dinucleotide binding"/>
    <property type="evidence" value="ECO:0007669"/>
    <property type="project" value="InterPro"/>
</dbReference>
<dbReference type="EMBL" id="BARU01036651">
    <property type="protein sequence ID" value="GAH79441.1"/>
    <property type="molecule type" value="Genomic_DNA"/>
</dbReference>
<organism evidence="1">
    <name type="scientific">marine sediment metagenome</name>
    <dbReference type="NCBI Taxonomy" id="412755"/>
    <lineage>
        <taxon>unclassified sequences</taxon>
        <taxon>metagenomes</taxon>
        <taxon>ecological metagenomes</taxon>
    </lineage>
</organism>
<dbReference type="InterPro" id="IPR016167">
    <property type="entry name" value="FAD-bd_PCMH_sub1"/>
</dbReference>
<reference evidence="1" key="1">
    <citation type="journal article" date="2014" name="Front. Microbiol.">
        <title>High frequency of phylogenetically diverse reductive dehalogenase-homologous genes in deep subseafloor sedimentary metagenomes.</title>
        <authorList>
            <person name="Kawai M."/>
            <person name="Futagami T."/>
            <person name="Toyoda A."/>
            <person name="Takaki Y."/>
            <person name="Nishi S."/>
            <person name="Hori S."/>
            <person name="Arai W."/>
            <person name="Tsubouchi T."/>
            <person name="Morono Y."/>
            <person name="Uchiyama I."/>
            <person name="Ito T."/>
            <person name="Fujiyama A."/>
            <person name="Inagaki F."/>
            <person name="Takami H."/>
        </authorList>
    </citation>
    <scope>NUCLEOTIDE SEQUENCE</scope>
    <source>
        <strain evidence="1">Expedition CK06-06</strain>
    </source>
</reference>
<protein>
    <submittedName>
        <fullName evidence="1">Uncharacterized protein</fullName>
    </submittedName>
</protein>
<evidence type="ECO:0000313" key="1">
    <source>
        <dbReference type="EMBL" id="GAH79441.1"/>
    </source>
</evidence>
<proteinExistence type="predicted"/>
<gene>
    <name evidence="1" type="ORF">S03H2_57197</name>
</gene>
<dbReference type="AlphaFoldDB" id="X1IAK8"/>
<name>X1IAK8_9ZZZZ</name>